<evidence type="ECO:0000313" key="4">
    <source>
        <dbReference type="Proteomes" id="UP000065734"/>
    </source>
</evidence>
<dbReference type="SUPFAM" id="SSF51735">
    <property type="entry name" value="NAD(P)-binding Rossmann-fold domains"/>
    <property type="match status" value="1"/>
</dbReference>
<protein>
    <submittedName>
        <fullName evidence="3">Cholesterol dehydrogenase</fullName>
    </submittedName>
    <submittedName>
        <fullName evidence="2">UDP-glucose 4-epimerase</fullName>
    </submittedName>
</protein>
<dbReference type="InterPro" id="IPR001509">
    <property type="entry name" value="Epimerase_deHydtase"/>
</dbReference>
<organism evidence="3 4">
    <name type="scientific">Blastochloris viridis</name>
    <name type="common">Rhodopseudomonas viridis</name>
    <dbReference type="NCBI Taxonomy" id="1079"/>
    <lineage>
        <taxon>Bacteria</taxon>
        <taxon>Pseudomonadati</taxon>
        <taxon>Pseudomonadota</taxon>
        <taxon>Alphaproteobacteria</taxon>
        <taxon>Hyphomicrobiales</taxon>
        <taxon>Blastochloridaceae</taxon>
        <taxon>Blastochloris</taxon>
    </lineage>
</organism>
<accession>A0A0H5BDE1</accession>
<dbReference type="Gene3D" id="3.40.50.720">
    <property type="entry name" value="NAD(P)-binding Rossmann-like Domain"/>
    <property type="match status" value="1"/>
</dbReference>
<dbReference type="EMBL" id="LN907867">
    <property type="protein sequence ID" value="CUU43565.1"/>
    <property type="molecule type" value="Genomic_DNA"/>
</dbReference>
<proteinExistence type="predicted"/>
<dbReference type="AlphaFoldDB" id="A0A0H5BDE1"/>
<feature type="domain" description="NAD-dependent epimerase/dehydratase" evidence="1">
    <location>
        <begin position="10"/>
        <end position="214"/>
    </location>
</feature>
<reference evidence="3" key="2">
    <citation type="submission" date="2015-11" db="EMBL/GenBank/DDBJ databases">
        <authorList>
            <person name="Zhang Y."/>
            <person name="Guo Z."/>
        </authorList>
    </citation>
    <scope>NUCLEOTIDE SEQUENCE</scope>
    <source>
        <strain evidence="3">1</strain>
    </source>
</reference>
<reference evidence="2" key="1">
    <citation type="journal article" date="2015" name="Genome Announc.">
        <title>Complete Genome Sequence of the Bacteriochlorophyll b-Producing Photosynthetic Bacterium Blastochloris viridis.</title>
        <authorList>
            <person name="Tsukatani Y."/>
            <person name="Hirose Y."/>
            <person name="Harada J."/>
            <person name="Misawa N."/>
            <person name="Mori K."/>
            <person name="Inoue K."/>
            <person name="Tamiaki H."/>
        </authorList>
    </citation>
    <scope>NUCLEOTIDE SEQUENCE [LARGE SCALE GENOMIC DNA]</scope>
    <source>
        <strain evidence="2">DSM 133</strain>
    </source>
</reference>
<dbReference type="PANTHER" id="PTHR48079:SF6">
    <property type="entry name" value="NAD(P)-BINDING DOMAIN-CONTAINING PROTEIN-RELATED"/>
    <property type="match status" value="1"/>
</dbReference>
<name>A0A0H5BDE1_BLAVI</name>
<dbReference type="PANTHER" id="PTHR48079">
    <property type="entry name" value="PROTEIN YEEZ"/>
    <property type="match status" value="1"/>
</dbReference>
<dbReference type="STRING" id="1079.BVIR_3144"/>
<keyword evidence="4" id="KW-1185">Reference proteome</keyword>
<dbReference type="GO" id="GO:0004029">
    <property type="term" value="F:aldehyde dehydrogenase (NAD+) activity"/>
    <property type="evidence" value="ECO:0007669"/>
    <property type="project" value="TreeGrafter"/>
</dbReference>
<dbReference type="InterPro" id="IPR036291">
    <property type="entry name" value="NAD(P)-bd_dom_sf"/>
</dbReference>
<dbReference type="GO" id="GO:0005737">
    <property type="term" value="C:cytoplasm"/>
    <property type="evidence" value="ECO:0007669"/>
    <property type="project" value="TreeGrafter"/>
</dbReference>
<evidence type="ECO:0000313" key="3">
    <source>
        <dbReference type="EMBL" id="CUU43565.1"/>
    </source>
</evidence>
<evidence type="ECO:0000313" key="2">
    <source>
        <dbReference type="EMBL" id="BAR99119.1"/>
    </source>
</evidence>
<evidence type="ECO:0000259" key="1">
    <source>
        <dbReference type="Pfam" id="PF01370"/>
    </source>
</evidence>
<gene>
    <name evidence="2" type="ORF">BV133_1526</name>
    <name evidence="3" type="ORF">BVIRIDIS_25880</name>
</gene>
<dbReference type="KEGG" id="bvr:BVIR_3144"/>
<sequence length="333" mass="34092">MRCSPAADAILVTGAAGFIGSAVVAGLAATGRPVRAGVRGARIPRVLPPSATPTPCDLDAAAAVRAAVAGVGLVVHAAVGAPAKMAAQCATLLDAMTAAGTTALIYLSSVAVYGGRTGAIDETTPPAPLDAYGAAKAGCERLVRAWADAEPHRRALILRPGIVYGTGSRFWIDKLAERIAVGAWGRFDAAQGRAALVHVDDVVALIGVAAERLTAAETDPRLRCATLNVVGPDTPRWNGYFAALAARIGTPELRRIGRGELWLRQAGLMAKIWRRLGLPGGRRLALAPLPGEIALFARDASYATAAATDLLGFTATIGLAEGLARTAVPHPAG</sequence>
<dbReference type="RefSeq" id="WP_055038413.1">
    <property type="nucleotide sequence ID" value="NZ_AP014854.2"/>
</dbReference>
<dbReference type="Pfam" id="PF01370">
    <property type="entry name" value="Epimerase"/>
    <property type="match status" value="1"/>
</dbReference>
<reference evidence="4" key="3">
    <citation type="journal article" date="2016" name="Genome Announc.">
        <title>Revised genome sequence of the purple photosynthetic bacterium Blastochloris viridis.</title>
        <authorList>
            <person name="Liu L.N."/>
            <person name="Faulkner M."/>
            <person name="Liu X."/>
            <person name="Huang F."/>
            <person name="Darby A.C."/>
            <person name="Hall N."/>
        </authorList>
    </citation>
    <scope>NUCLEOTIDE SEQUENCE [LARGE SCALE GENOMIC DNA]</scope>
    <source>
        <strain evidence="4">ATCC 19567 / DSM 133 / F</strain>
    </source>
</reference>
<dbReference type="Proteomes" id="UP000065734">
    <property type="component" value="Chromosome I"/>
</dbReference>
<dbReference type="EMBL" id="AP014854">
    <property type="protein sequence ID" value="BAR99119.1"/>
    <property type="molecule type" value="Genomic_DNA"/>
</dbReference>
<dbReference type="InterPro" id="IPR051783">
    <property type="entry name" value="NAD(P)-dependent_oxidoreduct"/>
</dbReference>
<dbReference type="OrthoDB" id="9814124at2"/>